<dbReference type="SUPFAM" id="SSF46966">
    <property type="entry name" value="Spectrin repeat"/>
    <property type="match status" value="2"/>
</dbReference>
<dbReference type="AlphaFoldDB" id="A0A9X0D5M5"/>
<evidence type="ECO:0000256" key="1">
    <source>
        <dbReference type="SAM" id="Coils"/>
    </source>
</evidence>
<accession>A0A9X0D5M5</accession>
<dbReference type="SMART" id="SM00150">
    <property type="entry name" value="SPEC"/>
    <property type="match status" value="2"/>
</dbReference>
<gene>
    <name evidence="2" type="ORF">OS493_001108</name>
</gene>
<reference evidence="2" key="1">
    <citation type="submission" date="2023-01" db="EMBL/GenBank/DDBJ databases">
        <title>Genome assembly of the deep-sea coral Lophelia pertusa.</title>
        <authorList>
            <person name="Herrera S."/>
            <person name="Cordes E."/>
        </authorList>
    </citation>
    <scope>NUCLEOTIDE SEQUENCE</scope>
    <source>
        <strain evidence="2">USNM1676648</strain>
        <tissue evidence="2">Polyp</tissue>
    </source>
</reference>
<sequence>MSDAESWVDSLEPVSCDEKCISKEQKTLATLVQQIDVHKPEVDTMNDSAHDLDDLCDDVHVVQAESKDANKRWEVLTANLTVRQQHLDSVSRLVEQLTNQLQPIEERLDEAEALVDAPFSNLTDADKGEQELRKIEALLSVLKEQEPEMSEVNDNLSLLMQQVDEKTPHATQVRAEVSQADQKRKDLIDKLNARKINLEEDVKHARVFQGSLADLQAWLPEAAERVSAQQPISTDPETVRKQLEEAQVLKDDITKHRALFQTAENADRS</sequence>
<dbReference type="OrthoDB" id="10016565at2759"/>
<evidence type="ECO:0000313" key="2">
    <source>
        <dbReference type="EMBL" id="KAJ7387765.1"/>
    </source>
</evidence>
<comment type="caution">
    <text evidence="2">The sequence shown here is derived from an EMBL/GenBank/DDBJ whole genome shotgun (WGS) entry which is preliminary data.</text>
</comment>
<protein>
    <submittedName>
        <fullName evidence="2">Uncharacterized protein</fullName>
    </submittedName>
</protein>
<dbReference type="EMBL" id="MU825873">
    <property type="protein sequence ID" value="KAJ7387765.1"/>
    <property type="molecule type" value="Genomic_DNA"/>
</dbReference>
<dbReference type="Proteomes" id="UP001163046">
    <property type="component" value="Unassembled WGS sequence"/>
</dbReference>
<feature type="coiled-coil region" evidence="1">
    <location>
        <begin position="87"/>
        <end position="145"/>
    </location>
</feature>
<evidence type="ECO:0000313" key="3">
    <source>
        <dbReference type="Proteomes" id="UP001163046"/>
    </source>
</evidence>
<proteinExistence type="predicted"/>
<dbReference type="Gene3D" id="1.20.58.60">
    <property type="match status" value="3"/>
</dbReference>
<dbReference type="InterPro" id="IPR018159">
    <property type="entry name" value="Spectrin/alpha-actinin"/>
</dbReference>
<name>A0A9X0D5M5_9CNID</name>
<organism evidence="2 3">
    <name type="scientific">Desmophyllum pertusum</name>
    <dbReference type="NCBI Taxonomy" id="174260"/>
    <lineage>
        <taxon>Eukaryota</taxon>
        <taxon>Metazoa</taxon>
        <taxon>Cnidaria</taxon>
        <taxon>Anthozoa</taxon>
        <taxon>Hexacorallia</taxon>
        <taxon>Scleractinia</taxon>
        <taxon>Caryophylliina</taxon>
        <taxon>Caryophylliidae</taxon>
        <taxon>Desmophyllum</taxon>
    </lineage>
</organism>
<keyword evidence="3" id="KW-1185">Reference proteome</keyword>
<keyword evidence="1" id="KW-0175">Coiled coil</keyword>